<dbReference type="HOGENOM" id="CLU_026278_2_1_0"/>
<evidence type="ECO:0000256" key="4">
    <source>
        <dbReference type="SAM" id="Phobius"/>
    </source>
</evidence>
<keyword evidence="4" id="KW-0472">Membrane</keyword>
<dbReference type="RefSeq" id="WP_013578477.1">
    <property type="nucleotide sequence ID" value="NC_015064.1"/>
</dbReference>
<dbReference type="AlphaFoldDB" id="E8X488"/>
<protein>
    <submittedName>
        <fullName evidence="5">Platelet-activating factor acetylhydrolase plasma/intracellular isoform II</fullName>
    </submittedName>
</protein>
<dbReference type="OrthoDB" id="9814760at2"/>
<keyword evidence="1 5" id="KW-0378">Hydrolase</keyword>
<keyword evidence="6" id="KW-1185">Reference proteome</keyword>
<dbReference type="eggNOG" id="COG4188">
    <property type="taxonomic scope" value="Bacteria"/>
</dbReference>
<keyword evidence="4" id="KW-0812">Transmembrane</keyword>
<dbReference type="InterPro" id="IPR029058">
    <property type="entry name" value="AB_hydrolase_fold"/>
</dbReference>
<evidence type="ECO:0000313" key="5">
    <source>
        <dbReference type="EMBL" id="ADW67148.1"/>
    </source>
</evidence>
<dbReference type="PANTHER" id="PTHR10272">
    <property type="entry name" value="PLATELET-ACTIVATING FACTOR ACETYLHYDROLASE"/>
    <property type="match status" value="1"/>
</dbReference>
<keyword evidence="3" id="KW-0443">Lipid metabolism</keyword>
<dbReference type="PaxDb" id="1198114-AciX9_0057"/>
<evidence type="ECO:0000256" key="1">
    <source>
        <dbReference type="ARBA" id="ARBA00022801"/>
    </source>
</evidence>
<gene>
    <name evidence="5" type="ordered locus">AciX9_0057</name>
</gene>
<evidence type="ECO:0000313" key="6">
    <source>
        <dbReference type="Proteomes" id="UP000000343"/>
    </source>
</evidence>
<accession>E8X488</accession>
<dbReference type="PANTHER" id="PTHR10272:SF0">
    <property type="entry name" value="PLATELET-ACTIVATING FACTOR ACETYLHYDROLASE"/>
    <property type="match status" value="1"/>
</dbReference>
<dbReference type="Pfam" id="PF03403">
    <property type="entry name" value="PAF-AH_p_II"/>
    <property type="match status" value="2"/>
</dbReference>
<dbReference type="SUPFAM" id="SSF53474">
    <property type="entry name" value="alpha/beta-Hydrolases"/>
    <property type="match status" value="1"/>
</dbReference>
<dbReference type="GO" id="GO:0003847">
    <property type="term" value="F:1-alkyl-2-acetylglycerophosphocholine esterase activity"/>
    <property type="evidence" value="ECO:0007669"/>
    <property type="project" value="TreeGrafter"/>
</dbReference>
<dbReference type="STRING" id="1198114.AciX9_0057"/>
<organism evidence="6">
    <name type="scientific">Granulicella tundricola (strain ATCC BAA-1859 / DSM 23138 / MP5ACTX9)</name>
    <dbReference type="NCBI Taxonomy" id="1198114"/>
    <lineage>
        <taxon>Bacteria</taxon>
        <taxon>Pseudomonadati</taxon>
        <taxon>Acidobacteriota</taxon>
        <taxon>Terriglobia</taxon>
        <taxon>Terriglobales</taxon>
        <taxon>Acidobacteriaceae</taxon>
        <taxon>Granulicella</taxon>
    </lineage>
</organism>
<keyword evidence="2" id="KW-0442">Lipid degradation</keyword>
<keyword evidence="4" id="KW-1133">Transmembrane helix</keyword>
<evidence type="ECO:0000256" key="2">
    <source>
        <dbReference type="ARBA" id="ARBA00022963"/>
    </source>
</evidence>
<evidence type="ECO:0000256" key="3">
    <source>
        <dbReference type="ARBA" id="ARBA00023098"/>
    </source>
</evidence>
<sequence length="443" mass="48996">MRIIDWVLPALGLLGAVLLVLGAPRAVLWALMAIFAAALAAHFILIGTYWQRVPVYLAFLILCYASFTPEQTKARGISVFAIALLSCLSAGLTFELPLFTLPPPTGQNPPSTSTFYLTDFTRDRSLVVQVWYPANFSGGFDSRRAKYARSKELRPFYRYQSRIQTNSYDNAEMAKNEGPFPVILFNGMWGGRRTQDTFLMEDLASHGYVVVAVDHPGNAARVEMADGQVVYSTMKTAIDTIPGRTPQQIRATWEKELAVWVDDNRFVLDELERMNAGGWATGRLDVRNVGALGHSFGGAASFALLGADARVRCAINMDGWSFGGLDHRTTQPILLMYEDSYKGNQPGAGAEWELDTADKALVDQSLQSFGGTRVYITGTRHADFTDATLFSPIKRVTATGSIAGDRIRTIIRKTVLCFFDQELKGHGTLPAFPESELQNWKRP</sequence>
<feature type="transmembrane region" description="Helical" evidence="4">
    <location>
        <begin position="79"/>
        <end position="99"/>
    </location>
</feature>
<dbReference type="GO" id="GO:0016042">
    <property type="term" value="P:lipid catabolic process"/>
    <property type="evidence" value="ECO:0007669"/>
    <property type="project" value="UniProtKB-KW"/>
</dbReference>
<dbReference type="Gene3D" id="3.40.50.1820">
    <property type="entry name" value="alpha/beta hydrolase"/>
    <property type="match status" value="1"/>
</dbReference>
<dbReference type="EMBL" id="CP002480">
    <property type="protein sequence ID" value="ADW67148.1"/>
    <property type="molecule type" value="Genomic_DNA"/>
</dbReference>
<proteinExistence type="predicted"/>
<dbReference type="Proteomes" id="UP000000343">
    <property type="component" value="Chromosome"/>
</dbReference>
<dbReference type="KEGG" id="acm:AciX9_0057"/>
<reference evidence="6" key="1">
    <citation type="submission" date="2011-01" db="EMBL/GenBank/DDBJ databases">
        <title>Complete sequence of chromosome of Acidobacterium sp. MP5ACTX9.</title>
        <authorList>
            <consortium name="US DOE Joint Genome Institute"/>
            <person name="Lucas S."/>
            <person name="Copeland A."/>
            <person name="Lapidus A."/>
            <person name="Cheng J.-F."/>
            <person name="Goodwin L."/>
            <person name="Pitluck S."/>
            <person name="Teshima H."/>
            <person name="Detter J.C."/>
            <person name="Han C."/>
            <person name="Tapia R."/>
            <person name="Land M."/>
            <person name="Hauser L."/>
            <person name="Kyrpides N."/>
            <person name="Ivanova N."/>
            <person name="Ovchinnikova G."/>
            <person name="Pagani I."/>
            <person name="Rawat S.R."/>
            <person name="Mannisto M."/>
            <person name="Haggblom M.M."/>
            <person name="Woyke T."/>
        </authorList>
    </citation>
    <scope>NUCLEOTIDE SEQUENCE [LARGE SCALE GENOMIC DNA]</scope>
    <source>
        <strain evidence="6">MP5ACTX9</strain>
    </source>
</reference>
<name>E8X488_GRATM</name>